<reference evidence="1" key="1">
    <citation type="submission" date="2018-05" db="EMBL/GenBank/DDBJ databases">
        <authorList>
            <person name="Lanie J.A."/>
            <person name="Ng W.-L."/>
            <person name="Kazmierczak K.M."/>
            <person name="Andrzejewski T.M."/>
            <person name="Davidsen T.M."/>
            <person name="Wayne K.J."/>
            <person name="Tettelin H."/>
            <person name="Glass J.I."/>
            <person name="Rusch D."/>
            <person name="Podicherti R."/>
            <person name="Tsui H.-C.T."/>
            <person name="Winkler M.E."/>
        </authorList>
    </citation>
    <scope>NUCLEOTIDE SEQUENCE</scope>
</reference>
<dbReference type="EMBL" id="UINC01190266">
    <property type="protein sequence ID" value="SVE04338.1"/>
    <property type="molecule type" value="Genomic_DNA"/>
</dbReference>
<evidence type="ECO:0000313" key="1">
    <source>
        <dbReference type="EMBL" id="SVE04338.1"/>
    </source>
</evidence>
<accession>A0A383AB75</accession>
<gene>
    <name evidence="1" type="ORF">METZ01_LOCUS457192</name>
</gene>
<dbReference type="AlphaFoldDB" id="A0A383AB75"/>
<name>A0A383AB75_9ZZZZ</name>
<proteinExistence type="predicted"/>
<sequence>PDQQANLRIVKAEQVIDIRPMIHQTGGHYVSQLKMADNLAVVKGNLIVDLSMPNYPEFINSFLIEDSIYIDTLPPKIERISHQSVRSNGIVLPLGLNQNLIIRMVGEVGSIAKFRIEAEGFSVTGEMFDDGKHNDNKTDDGIYGGFYTVSPGDNVSRGKLIGLLKDPADNTSELVSNMQVVFDTDQPKIQSLAYTVKRPQQGFVDTTTLLAGDILTIILTGTPNGKATFDLGDVEKDLPLFDDGTHNDLIPN</sequence>
<feature type="non-terminal residue" evidence="1">
    <location>
        <position position="1"/>
    </location>
</feature>
<protein>
    <submittedName>
        <fullName evidence="1">Uncharacterized protein</fullName>
    </submittedName>
</protein>
<organism evidence="1">
    <name type="scientific">marine metagenome</name>
    <dbReference type="NCBI Taxonomy" id="408172"/>
    <lineage>
        <taxon>unclassified sequences</taxon>
        <taxon>metagenomes</taxon>
        <taxon>ecological metagenomes</taxon>
    </lineage>
</organism>
<feature type="non-terminal residue" evidence="1">
    <location>
        <position position="252"/>
    </location>
</feature>